<accession>A0A6G0VL28</accession>
<dbReference type="SUPFAM" id="SSF53098">
    <property type="entry name" value="Ribonuclease H-like"/>
    <property type="match status" value="1"/>
</dbReference>
<gene>
    <name evidence="3" type="ORF">FWK35_00038193</name>
</gene>
<protein>
    <submittedName>
        <fullName evidence="3">Zinc finger MYM-type protein 1-like</fullName>
    </submittedName>
</protein>
<dbReference type="InterPro" id="IPR025398">
    <property type="entry name" value="DUF4371"/>
</dbReference>
<evidence type="ECO:0000313" key="4">
    <source>
        <dbReference type="Proteomes" id="UP000478052"/>
    </source>
</evidence>
<evidence type="ECO:0000256" key="1">
    <source>
        <dbReference type="SAM" id="Coils"/>
    </source>
</evidence>
<evidence type="ECO:0000313" key="3">
    <source>
        <dbReference type="EMBL" id="KAF0695605.1"/>
    </source>
</evidence>
<evidence type="ECO:0000259" key="2">
    <source>
        <dbReference type="Pfam" id="PF14291"/>
    </source>
</evidence>
<name>A0A6G0VL28_APHCR</name>
<keyword evidence="1" id="KW-0175">Coiled coil</keyword>
<dbReference type="OrthoDB" id="6619433at2759"/>
<dbReference type="Pfam" id="PF14291">
    <property type="entry name" value="DUF4371"/>
    <property type="match status" value="1"/>
</dbReference>
<keyword evidence="4" id="KW-1185">Reference proteome</keyword>
<comment type="caution">
    <text evidence="3">The sequence shown here is derived from an EMBL/GenBank/DDBJ whole genome shotgun (WGS) entry which is preliminary data.</text>
</comment>
<feature type="non-terminal residue" evidence="3">
    <location>
        <position position="1"/>
    </location>
</feature>
<feature type="domain" description="DUF4371" evidence="2">
    <location>
        <begin position="149"/>
        <end position="339"/>
    </location>
</feature>
<proteinExistence type="predicted"/>
<dbReference type="AlphaFoldDB" id="A0A6G0VL28"/>
<dbReference type="InterPro" id="IPR012337">
    <property type="entry name" value="RNaseH-like_sf"/>
</dbReference>
<dbReference type="PANTHER" id="PTHR45749">
    <property type="match status" value="1"/>
</dbReference>
<organism evidence="3 4">
    <name type="scientific">Aphis craccivora</name>
    <name type="common">Cowpea aphid</name>
    <dbReference type="NCBI Taxonomy" id="307492"/>
    <lineage>
        <taxon>Eukaryota</taxon>
        <taxon>Metazoa</taxon>
        <taxon>Ecdysozoa</taxon>
        <taxon>Arthropoda</taxon>
        <taxon>Hexapoda</taxon>
        <taxon>Insecta</taxon>
        <taxon>Pterygota</taxon>
        <taxon>Neoptera</taxon>
        <taxon>Paraneoptera</taxon>
        <taxon>Hemiptera</taxon>
        <taxon>Sternorrhyncha</taxon>
        <taxon>Aphidomorpha</taxon>
        <taxon>Aphidoidea</taxon>
        <taxon>Aphididae</taxon>
        <taxon>Aphidini</taxon>
        <taxon>Aphis</taxon>
        <taxon>Aphis</taxon>
    </lineage>
</organism>
<dbReference type="Proteomes" id="UP000478052">
    <property type="component" value="Unassembled WGS sequence"/>
</dbReference>
<sequence length="592" mass="68462">FDLTKLYPTDRGHFEETITNNDLKRVILQYGPCRPKIDFPYTKDGSGVLRKCSIQYYNKTTKSGLSIPRLWLCYSVVLDCVYCETCWLFADRYHGHFKNNWISGICDWHHINYKIIIHEISQQHINATILRSHWCKNETIDKHMEEQLLNETKFWKNVLSRIIKIVLFLTAGNTGLRGNEGCKKKSGHITEGNFIRTVKLMADFDPVLSRLLNDGNLKTKYLSWKIQNEIIDLLASELRSTLSTEVRSSIFFSIIADSTQDITKLDQLSLIIRYIVIDYEAKSFEIKETFFGFFELKKHGAADYENSIYKILQSLNLDIQNCRGQGYDGASVMSGIYSGVHQRISSTVSNAPYVHCCAHNLNLVLCDAAKSSNEAANFFENIQAIYNFFSSSAPRWATLAFKEHYGNKIRTKVLKKVCPTRWEARHESLSALKERFIDVLKTLTMISLTSTKSEEKTMSLSLMKKIESFDFVLILCVWEKILRPLHGVSKNLQYQDTDLQKARDQLENAYQSIQKLRENYDSVVEDAKVLCFKWGISTKPKSTRPRFAKKYFDDVDGDRRLQITEDNFRIKVFLPVVDTVLSQLKTRFLGLQ</sequence>
<feature type="non-terminal residue" evidence="3">
    <location>
        <position position="592"/>
    </location>
</feature>
<dbReference type="PANTHER" id="PTHR45749:SF21">
    <property type="entry name" value="DUF4371 DOMAIN-CONTAINING PROTEIN"/>
    <property type="match status" value="1"/>
</dbReference>
<reference evidence="3 4" key="1">
    <citation type="submission" date="2019-08" db="EMBL/GenBank/DDBJ databases">
        <title>Whole genome of Aphis craccivora.</title>
        <authorList>
            <person name="Voronova N.V."/>
            <person name="Shulinski R.S."/>
            <person name="Bandarenka Y.V."/>
            <person name="Zhorov D.G."/>
            <person name="Warner D."/>
        </authorList>
    </citation>
    <scope>NUCLEOTIDE SEQUENCE [LARGE SCALE GENOMIC DNA]</scope>
    <source>
        <strain evidence="3">180601</strain>
        <tissue evidence="3">Whole Body</tissue>
    </source>
</reference>
<feature type="coiled-coil region" evidence="1">
    <location>
        <begin position="499"/>
        <end position="526"/>
    </location>
</feature>
<dbReference type="EMBL" id="VUJU01015246">
    <property type="protein sequence ID" value="KAF0695605.1"/>
    <property type="molecule type" value="Genomic_DNA"/>
</dbReference>